<evidence type="ECO:0000313" key="14">
    <source>
        <dbReference type="Proteomes" id="UP001268256"/>
    </source>
</evidence>
<gene>
    <name evidence="11 13" type="primary">mnmG</name>
    <name evidence="11" type="synonym">gidA</name>
    <name evidence="13" type="ORF">RIF25_03385</name>
</gene>
<evidence type="ECO:0000256" key="1">
    <source>
        <dbReference type="ARBA" id="ARBA00001974"/>
    </source>
</evidence>
<protein>
    <recommendedName>
        <fullName evidence="3 11">tRNA uridine 5-carboxymethylaminomethyl modification enzyme MnmG</fullName>
    </recommendedName>
    <alternativeName>
        <fullName evidence="10 11">Glucose-inhibited division protein A</fullName>
    </alternativeName>
</protein>
<dbReference type="Gene3D" id="1.10.10.1800">
    <property type="entry name" value="tRNA uridine 5-carboxymethylaminomethyl modification enzyme MnmG/GidA"/>
    <property type="match status" value="1"/>
</dbReference>
<dbReference type="InterPro" id="IPR026904">
    <property type="entry name" value="MnmG_C"/>
</dbReference>
<name>A0AAE4JXG3_9CYAN</name>
<dbReference type="AlphaFoldDB" id="A0AAE4JXG3"/>
<dbReference type="Pfam" id="PF13932">
    <property type="entry name" value="SAM_GIDA_C"/>
    <property type="match status" value="1"/>
</dbReference>
<evidence type="ECO:0000256" key="3">
    <source>
        <dbReference type="ARBA" id="ARBA00020461"/>
    </source>
</evidence>
<dbReference type="EMBL" id="JAVMIP010000002">
    <property type="protein sequence ID" value="MDS3859844.1"/>
    <property type="molecule type" value="Genomic_DNA"/>
</dbReference>
<comment type="function">
    <text evidence="11">NAD-binding protein involved in the addition of a carboxymethylaminomethyl (cmnm) group at the wobble position (U34) of certain tRNAs, forming tRNA-cmnm(5)s(2)U34.</text>
</comment>
<dbReference type="Pfam" id="PF21680">
    <property type="entry name" value="GIDA_C_1st"/>
    <property type="match status" value="1"/>
</dbReference>
<keyword evidence="5 11" id="KW-0285">Flavoprotein</keyword>
<dbReference type="InterPro" id="IPR044920">
    <property type="entry name" value="MnmG_C_subdom_sf"/>
</dbReference>
<dbReference type="NCBIfam" id="TIGR00136">
    <property type="entry name" value="mnmG_gidA"/>
    <property type="match status" value="1"/>
</dbReference>
<evidence type="ECO:0000259" key="12">
    <source>
        <dbReference type="SMART" id="SM01228"/>
    </source>
</evidence>
<evidence type="ECO:0000256" key="8">
    <source>
        <dbReference type="ARBA" id="ARBA00023027"/>
    </source>
</evidence>
<dbReference type="FunFam" id="3.50.50.60:FF:000094">
    <property type="entry name" value="tRNA uridine 5-carboxymethylaminomethyl modification enzyme MnmG"/>
    <property type="match status" value="1"/>
</dbReference>
<dbReference type="InterPro" id="IPR049312">
    <property type="entry name" value="GIDA_C_N"/>
</dbReference>
<dbReference type="HAMAP" id="MF_00129">
    <property type="entry name" value="MnmG_GidA"/>
    <property type="match status" value="1"/>
</dbReference>
<comment type="caution">
    <text evidence="11">Lacks conserved residue(s) required for the propagation of feature annotation.</text>
</comment>
<dbReference type="InterPro" id="IPR002218">
    <property type="entry name" value="MnmG-rel"/>
</dbReference>
<keyword evidence="8 11" id="KW-0520">NAD</keyword>
<sequence length="640" mass="71321">MGLTMSQLSRDFQDHFDVVIVGAGHAGCEAALASARLGCKTLLLTLNLDKIAWQPCNPAVGGPAKSQLVHEADALGGEIGRMTDRTYLQKRLLNNSRGPAVWALRAQTDKREYAALMKQIVENQPNLLVREGMVTDLVLGPNDEIQGVQTYFGVAFSCQALVLTTGTFLGGRIWVGNKSMAAGRAGEFAAEGLTETLKNLGFEVGRLKTGTPARVDKRSVNYDFMEPQPPDEDLRWFSFDPQAWTEREQLNCYLTHTTEKTHQLIRDNLHLTPVYGGWVEAKGPRYCPSIEDKIVRFADKTSHQIFIEPEGRDTPELYIQGFSTGLPENLQLELLRTLPGLEHCIMLRPAYAVEYDYLPATQCYPTLMTKKINGLFCAGQINGTTGYEEAAAQGLVAGINAARLVQGQDPVILPREQSYIGTLIDDLCTKDLREPYRMLTSRSEYRLILRSDNADQRLTPLGREIGLIDDRRWGIYQTKQAQMEAETQRLEQTRIKAQSPEGQAITQATGSAIKGSMTLAELLRRSGFHYQDLEQYGLGEPSLDVAVKEGVEIAIKYAGYIERQQRQIDHVARQANRKLPPDLDYNQIATLAKESREKLMQVRPLTIGQASRIGGVNPADINALLLYLELRVARKELVLS</sequence>
<evidence type="ECO:0000256" key="11">
    <source>
        <dbReference type="HAMAP-Rule" id="MF_00129"/>
    </source>
</evidence>
<evidence type="ECO:0000313" key="13">
    <source>
        <dbReference type="EMBL" id="MDS3859844.1"/>
    </source>
</evidence>
<dbReference type="FunFam" id="1.10.10.1800:FF:000001">
    <property type="entry name" value="tRNA uridine 5-carboxymethylaminomethyl modification enzyme MnmG"/>
    <property type="match status" value="1"/>
</dbReference>
<dbReference type="GO" id="GO:0005737">
    <property type="term" value="C:cytoplasm"/>
    <property type="evidence" value="ECO:0007669"/>
    <property type="project" value="UniProtKB-SubCell"/>
</dbReference>
<feature type="binding site" evidence="11">
    <location>
        <begin position="22"/>
        <end position="27"/>
    </location>
    <ligand>
        <name>FAD</name>
        <dbReference type="ChEBI" id="CHEBI:57692"/>
    </ligand>
</feature>
<dbReference type="InterPro" id="IPR040131">
    <property type="entry name" value="MnmG_N"/>
</dbReference>
<dbReference type="InterPro" id="IPR036188">
    <property type="entry name" value="FAD/NAD-bd_sf"/>
</dbReference>
<dbReference type="InterPro" id="IPR020595">
    <property type="entry name" value="MnmG-rel_CS"/>
</dbReference>
<dbReference type="InterPro" id="IPR047001">
    <property type="entry name" value="MnmG_C_subdom"/>
</dbReference>
<evidence type="ECO:0000256" key="7">
    <source>
        <dbReference type="ARBA" id="ARBA00022827"/>
    </source>
</evidence>
<keyword evidence="4 11" id="KW-0963">Cytoplasm</keyword>
<evidence type="ECO:0000256" key="10">
    <source>
        <dbReference type="ARBA" id="ARBA00031800"/>
    </source>
</evidence>
<dbReference type="PROSITE" id="PS01281">
    <property type="entry name" value="GIDA_2"/>
    <property type="match status" value="1"/>
</dbReference>
<comment type="caution">
    <text evidence="13">The sequence shown here is derived from an EMBL/GenBank/DDBJ whole genome shotgun (WGS) entry which is preliminary data.</text>
</comment>
<dbReference type="SMART" id="SM01228">
    <property type="entry name" value="GIDA_assoc_3"/>
    <property type="match status" value="1"/>
</dbReference>
<evidence type="ECO:0000256" key="6">
    <source>
        <dbReference type="ARBA" id="ARBA00022694"/>
    </source>
</evidence>
<dbReference type="GO" id="GO:0002098">
    <property type="term" value="P:tRNA wobble uridine modification"/>
    <property type="evidence" value="ECO:0007669"/>
    <property type="project" value="InterPro"/>
</dbReference>
<organism evidence="13 14">
    <name type="scientific">Pseudocalidococcus azoricus BACA0444</name>
    <dbReference type="NCBI Taxonomy" id="2918990"/>
    <lineage>
        <taxon>Bacteria</taxon>
        <taxon>Bacillati</taxon>
        <taxon>Cyanobacteriota</taxon>
        <taxon>Cyanophyceae</taxon>
        <taxon>Acaryochloridales</taxon>
        <taxon>Thermosynechococcaceae</taxon>
        <taxon>Pseudocalidococcus</taxon>
        <taxon>Pseudocalidococcus azoricus</taxon>
    </lineage>
</organism>
<reference evidence="14" key="1">
    <citation type="submission" date="2023-07" db="EMBL/GenBank/DDBJ databases">
        <authorList>
            <person name="Luz R."/>
            <person name="Cordeiro R."/>
            <person name="Fonseca A."/>
            <person name="Goncalves V."/>
        </authorList>
    </citation>
    <scope>NUCLEOTIDE SEQUENCE [LARGE SCALE GENOMIC DNA]</scope>
    <source>
        <strain evidence="14">BACA0444</strain>
    </source>
</reference>
<dbReference type="GO" id="GO:0050660">
    <property type="term" value="F:flavin adenine dinucleotide binding"/>
    <property type="evidence" value="ECO:0007669"/>
    <property type="project" value="UniProtKB-UniRule"/>
</dbReference>
<comment type="subcellular location">
    <subcellularLocation>
        <location evidence="11">Cytoplasm</location>
    </subcellularLocation>
</comment>
<evidence type="ECO:0000256" key="9">
    <source>
        <dbReference type="ARBA" id="ARBA00025948"/>
    </source>
</evidence>
<comment type="similarity">
    <text evidence="2 11">Belongs to the MnmG family.</text>
</comment>
<keyword evidence="7 11" id="KW-0274">FAD</keyword>
<dbReference type="FunFam" id="1.10.150.570:FF:000001">
    <property type="entry name" value="tRNA uridine 5-carboxymethylaminomethyl modification enzyme MnmG"/>
    <property type="match status" value="1"/>
</dbReference>
<dbReference type="SUPFAM" id="SSF51905">
    <property type="entry name" value="FAD/NAD(P)-binding domain"/>
    <property type="match status" value="1"/>
</dbReference>
<dbReference type="GO" id="GO:0030488">
    <property type="term" value="P:tRNA methylation"/>
    <property type="evidence" value="ECO:0007669"/>
    <property type="project" value="TreeGrafter"/>
</dbReference>
<accession>A0AAE4JXG3</accession>
<dbReference type="FunFam" id="3.50.50.60:FF:000119">
    <property type="entry name" value="tRNA uridine 5-carboxymethylaminomethyl modification enzyme MnmG"/>
    <property type="match status" value="1"/>
</dbReference>
<dbReference type="PROSITE" id="PS01280">
    <property type="entry name" value="GIDA_1"/>
    <property type="match status" value="1"/>
</dbReference>
<feature type="binding site" evidence="11">
    <location>
        <begin position="283"/>
        <end position="297"/>
    </location>
    <ligand>
        <name>NAD(+)</name>
        <dbReference type="ChEBI" id="CHEBI:57540"/>
    </ligand>
</feature>
<proteinExistence type="inferred from homology"/>
<comment type="subunit">
    <text evidence="9 11">Homodimer. Heterotetramer of two MnmE and two MnmG subunits.</text>
</comment>
<dbReference type="Gene3D" id="3.50.50.60">
    <property type="entry name" value="FAD/NAD(P)-binding domain"/>
    <property type="match status" value="2"/>
</dbReference>
<feature type="domain" description="tRNA uridine 5-carboxymethylaminomethyl modification enzyme C-terminal subdomain" evidence="12">
    <location>
        <begin position="555"/>
        <end position="626"/>
    </location>
</feature>
<dbReference type="Proteomes" id="UP001268256">
    <property type="component" value="Unassembled WGS sequence"/>
</dbReference>
<dbReference type="PANTHER" id="PTHR11806">
    <property type="entry name" value="GLUCOSE INHIBITED DIVISION PROTEIN A"/>
    <property type="match status" value="1"/>
</dbReference>
<dbReference type="PANTHER" id="PTHR11806:SF0">
    <property type="entry name" value="PROTEIN MTO1 HOMOLOG, MITOCHONDRIAL"/>
    <property type="match status" value="1"/>
</dbReference>
<evidence type="ECO:0000256" key="5">
    <source>
        <dbReference type="ARBA" id="ARBA00022630"/>
    </source>
</evidence>
<dbReference type="Gene3D" id="1.10.150.570">
    <property type="entry name" value="GidA associated domain, C-terminal subdomain"/>
    <property type="match status" value="1"/>
</dbReference>
<keyword evidence="14" id="KW-1185">Reference proteome</keyword>
<evidence type="ECO:0000256" key="2">
    <source>
        <dbReference type="ARBA" id="ARBA00007653"/>
    </source>
</evidence>
<evidence type="ECO:0000256" key="4">
    <source>
        <dbReference type="ARBA" id="ARBA00022490"/>
    </source>
</evidence>
<keyword evidence="6 11" id="KW-0819">tRNA processing</keyword>
<dbReference type="Pfam" id="PF01134">
    <property type="entry name" value="GIDA"/>
    <property type="match status" value="1"/>
</dbReference>
<comment type="cofactor">
    <cofactor evidence="1 11">
        <name>FAD</name>
        <dbReference type="ChEBI" id="CHEBI:57692"/>
    </cofactor>
</comment>
<dbReference type="InterPro" id="IPR004416">
    <property type="entry name" value="MnmG"/>
</dbReference>